<evidence type="ECO:0000313" key="2">
    <source>
        <dbReference type="EMBL" id="VUZ86226.1"/>
    </source>
</evidence>
<feature type="transmembrane region" description="Helical" evidence="1">
    <location>
        <begin position="5"/>
        <end position="26"/>
    </location>
</feature>
<gene>
    <name evidence="2" type="ORF">MELA_02626</name>
</gene>
<organism evidence="2 3">
    <name type="scientific">Candidatus Methylomirabilis lanthanidiphila</name>
    <dbReference type="NCBI Taxonomy" id="2211376"/>
    <lineage>
        <taxon>Bacteria</taxon>
        <taxon>Candidatus Methylomirabilota</taxon>
        <taxon>Candidatus Methylomirabilia</taxon>
        <taxon>Candidatus Methylomirabilales</taxon>
        <taxon>Candidatus Methylomirabilaceae</taxon>
        <taxon>Candidatus Methylomirabilis</taxon>
    </lineage>
</organism>
<proteinExistence type="predicted"/>
<dbReference type="AlphaFoldDB" id="A0A564ZMA8"/>
<dbReference type="Gene3D" id="2.60.40.420">
    <property type="entry name" value="Cupredoxins - blue copper proteins"/>
    <property type="match status" value="1"/>
</dbReference>
<keyword evidence="1" id="KW-0812">Transmembrane</keyword>
<name>A0A564ZMA8_9BACT</name>
<dbReference type="InterPro" id="IPR008972">
    <property type="entry name" value="Cupredoxin"/>
</dbReference>
<keyword evidence="3" id="KW-1185">Reference proteome</keyword>
<evidence type="ECO:0000313" key="3">
    <source>
        <dbReference type="Proteomes" id="UP000334340"/>
    </source>
</evidence>
<dbReference type="SUPFAM" id="SSF49503">
    <property type="entry name" value="Cupredoxins"/>
    <property type="match status" value="1"/>
</dbReference>
<feature type="transmembrane region" description="Helical" evidence="1">
    <location>
        <begin position="46"/>
        <end position="68"/>
    </location>
</feature>
<evidence type="ECO:0000256" key="1">
    <source>
        <dbReference type="SAM" id="Phobius"/>
    </source>
</evidence>
<keyword evidence="1" id="KW-1133">Transmembrane helix</keyword>
<reference evidence="2 3" key="1">
    <citation type="submission" date="2019-07" db="EMBL/GenBank/DDBJ databases">
        <authorList>
            <person name="Cremers G."/>
        </authorList>
    </citation>
    <scope>NUCLEOTIDE SEQUENCE [LARGE SCALE GENOMIC DNA]</scope>
</reference>
<protein>
    <submittedName>
        <fullName evidence="2">Cytochrome C oxidase subunit II</fullName>
    </submittedName>
</protein>
<accession>A0A564ZMA8</accession>
<dbReference type="Proteomes" id="UP000334340">
    <property type="component" value="Unassembled WGS sequence"/>
</dbReference>
<dbReference type="EMBL" id="CABIKM010000048">
    <property type="protein sequence ID" value="VUZ86226.1"/>
    <property type="molecule type" value="Genomic_DNA"/>
</dbReference>
<sequence>MLLPLLLKGFYLVMVTTVLSMMWVYARGLTLGRHASLMAKIPFYGWIGFLVVVSITFHVLTAWQVPWVEWELKRARMIPDREVAVNVKGHQFSLPEDGIRIRQGEIVRFRVRSEDLTYGFGVFRENGPMVFQMQIVPGHDNDIIWAFSEPGLYSIRSTEYAGPQTWRMHAKNVIEVASDLRLAGG</sequence>
<keyword evidence="1" id="KW-0472">Membrane</keyword>